<evidence type="ECO:0000313" key="5">
    <source>
        <dbReference type="EMBL" id="MBJ7604513.1"/>
    </source>
</evidence>
<comment type="similarity">
    <text evidence="1">Belongs to the leucine-binding protein family.</text>
</comment>
<dbReference type="PANTHER" id="PTHR30483">
    <property type="entry name" value="LEUCINE-SPECIFIC-BINDING PROTEIN"/>
    <property type="match status" value="1"/>
</dbReference>
<comment type="caution">
    <text evidence="5">The sequence shown here is derived from an EMBL/GenBank/DDBJ whole genome shotgun (WGS) entry which is preliminary data.</text>
</comment>
<feature type="domain" description="Leucine-binding protein" evidence="4">
    <location>
        <begin position="34"/>
        <end position="374"/>
    </location>
</feature>
<proteinExistence type="inferred from homology"/>
<dbReference type="InterPro" id="IPR028081">
    <property type="entry name" value="Leu-bd"/>
</dbReference>
<feature type="chain" id="PRO_5037658777" evidence="3">
    <location>
        <begin position="27"/>
        <end position="416"/>
    </location>
</feature>
<dbReference type="EMBL" id="JAEKNQ010000059">
    <property type="protein sequence ID" value="MBJ7604513.1"/>
    <property type="molecule type" value="Genomic_DNA"/>
</dbReference>
<evidence type="ECO:0000256" key="2">
    <source>
        <dbReference type="ARBA" id="ARBA00022729"/>
    </source>
</evidence>
<dbReference type="Gene3D" id="3.40.50.2300">
    <property type="match status" value="2"/>
</dbReference>
<evidence type="ECO:0000256" key="3">
    <source>
        <dbReference type="SAM" id="SignalP"/>
    </source>
</evidence>
<dbReference type="Pfam" id="PF13458">
    <property type="entry name" value="Peripla_BP_6"/>
    <property type="match status" value="1"/>
</dbReference>
<keyword evidence="2 3" id="KW-0732">Signal</keyword>
<evidence type="ECO:0000256" key="1">
    <source>
        <dbReference type="ARBA" id="ARBA00010062"/>
    </source>
</evidence>
<dbReference type="RefSeq" id="WP_338182290.1">
    <property type="nucleotide sequence ID" value="NZ_JAEKNQ010000059.1"/>
</dbReference>
<evidence type="ECO:0000259" key="4">
    <source>
        <dbReference type="Pfam" id="PF13458"/>
    </source>
</evidence>
<dbReference type="AlphaFoldDB" id="A0A934KKQ0"/>
<protein>
    <submittedName>
        <fullName evidence="5">ABC transporter substrate-binding protein</fullName>
    </submittedName>
</protein>
<name>A0A934KKQ0_9BACT</name>
<dbReference type="InterPro" id="IPR051010">
    <property type="entry name" value="BCAA_transport"/>
</dbReference>
<dbReference type="Proteomes" id="UP000620075">
    <property type="component" value="Unassembled WGS sequence"/>
</dbReference>
<feature type="signal peptide" evidence="3">
    <location>
        <begin position="1"/>
        <end position="26"/>
    </location>
</feature>
<evidence type="ECO:0000313" key="6">
    <source>
        <dbReference type="Proteomes" id="UP000620075"/>
    </source>
</evidence>
<dbReference type="SUPFAM" id="SSF53822">
    <property type="entry name" value="Periplasmic binding protein-like I"/>
    <property type="match status" value="1"/>
</dbReference>
<reference evidence="5 6" key="1">
    <citation type="submission" date="2020-10" db="EMBL/GenBank/DDBJ databases">
        <title>Ca. Dormibacterota MAGs.</title>
        <authorList>
            <person name="Montgomery K."/>
        </authorList>
    </citation>
    <scope>NUCLEOTIDE SEQUENCE [LARGE SCALE GENOMIC DNA]</scope>
    <source>
        <strain evidence="5">SC8811_S16_3</strain>
    </source>
</reference>
<dbReference type="PANTHER" id="PTHR30483:SF6">
    <property type="entry name" value="PERIPLASMIC BINDING PROTEIN OF ABC TRANSPORTER FOR NATURAL AMINO ACIDS"/>
    <property type="match status" value="1"/>
</dbReference>
<sequence>MIEAGRRLSAAVLVIFAIAACGGSQGGGKTDTSPIKIGFIVSLTGTFAANGKNEQNGWNLAQKQLGDTVNGRKIQTVFADDQTDPNVALSDARDLVERDGVVMLQGPIPANAIGAVASYAGPHRIPVDDITLCSDVQIKSYKQFGNAYASSWSCDQPSLMMGQWLYDQGYRHITTVGLDYAFGWLGVGSLMASFKKAGGSIDKSIWAPISTADFSPYVPQIPQKTDAVFALMAGAASVKFTSAYRQLGLKDKIPLVGNTTLTDYSALPAMDAEAALGIRITAQYCDAIDSPENSKFANDYKSAYGVYPGYYSDAGYTKYRLLLSALQKLNGNTSDSKKLVSTLKSTAIRAPRGPVKLSTATNSPVENIYICEVKRVGSDLRNVPIKTFKDVQPWGNLDQKQWLDVYAKNATTRPTG</sequence>
<dbReference type="InterPro" id="IPR028082">
    <property type="entry name" value="Peripla_BP_I"/>
</dbReference>
<dbReference type="PROSITE" id="PS51257">
    <property type="entry name" value="PROKAR_LIPOPROTEIN"/>
    <property type="match status" value="1"/>
</dbReference>
<gene>
    <name evidence="5" type="ORF">JF888_15265</name>
</gene>
<accession>A0A934KKQ0</accession>
<organism evidence="5 6">
    <name type="scientific">Candidatus Dormiibacter inghamiae</name>
    <dbReference type="NCBI Taxonomy" id="3127013"/>
    <lineage>
        <taxon>Bacteria</taxon>
        <taxon>Bacillati</taxon>
        <taxon>Candidatus Dormiibacterota</taxon>
        <taxon>Candidatus Dormibacteria</taxon>
        <taxon>Candidatus Dormibacterales</taxon>
        <taxon>Candidatus Dormibacteraceae</taxon>
        <taxon>Candidatus Dormiibacter</taxon>
    </lineage>
</organism>